<dbReference type="PATRIC" id="fig|1184267.3.peg.879"/>
<proteinExistence type="predicted"/>
<dbReference type="RefSeq" id="WP_015469576.1">
    <property type="nucleotide sequence ID" value="NC_020813.1"/>
</dbReference>
<dbReference type="STRING" id="1184267.A11Q_869"/>
<dbReference type="OrthoDB" id="9342634at2"/>
<feature type="signal peptide" evidence="1">
    <location>
        <begin position="1"/>
        <end position="32"/>
    </location>
</feature>
<keyword evidence="1" id="KW-0732">Signal</keyword>
<dbReference type="Proteomes" id="UP000012040">
    <property type="component" value="Chromosome"/>
</dbReference>
<dbReference type="PROSITE" id="PS51257">
    <property type="entry name" value="PROKAR_LIPOPROTEIN"/>
    <property type="match status" value="1"/>
</dbReference>
<evidence type="ECO:0000256" key="1">
    <source>
        <dbReference type="SAM" id="SignalP"/>
    </source>
</evidence>
<dbReference type="EMBL" id="CP003537">
    <property type="protein sequence ID" value="AGH95086.1"/>
    <property type="molecule type" value="Genomic_DNA"/>
</dbReference>
<sequence>MKIQHVLKSNFRIALIILSLIPNLVWATTASAACWQQENNPVTGKRYSSATEYQAHLNFWAGKMPIIPNPLNLVNGYNLYKSELPKMRGLSNDKVKHCYAGCRIAQETSQNTANYMGWYKERQDLIDCNPNTRFEHQDYIATAYGAKIKTNSSADCVHTCEQAWKSK</sequence>
<name>M4VAP5_9BACT</name>
<reference evidence="2 3" key="1">
    <citation type="journal article" date="2013" name="ISME J.">
        <title>By their genes ye shall know them: genomic signatures of predatory bacteria.</title>
        <authorList>
            <person name="Pasternak Z."/>
            <person name="Pietrokovski S."/>
            <person name="Rotem O."/>
            <person name="Gophna U."/>
            <person name="Lurie-Weinberger M.N."/>
            <person name="Jurkevitch E."/>
        </authorList>
    </citation>
    <scope>NUCLEOTIDE SEQUENCE [LARGE SCALE GENOMIC DNA]</scope>
    <source>
        <strain evidence="2 3">JSS</strain>
    </source>
</reference>
<dbReference type="eggNOG" id="ENOG5031CTI">
    <property type="taxonomic scope" value="Bacteria"/>
</dbReference>
<dbReference type="HOGENOM" id="CLU_1683175_0_0_7"/>
<dbReference type="AlphaFoldDB" id="M4VAP5"/>
<evidence type="ECO:0008006" key="4">
    <source>
        <dbReference type="Google" id="ProtNLM"/>
    </source>
</evidence>
<keyword evidence="3" id="KW-1185">Reference proteome</keyword>
<accession>M4VAP5</accession>
<organism evidence="2 3">
    <name type="scientific">Pseudobdellovibrio exovorus JSS</name>
    <dbReference type="NCBI Taxonomy" id="1184267"/>
    <lineage>
        <taxon>Bacteria</taxon>
        <taxon>Pseudomonadati</taxon>
        <taxon>Bdellovibrionota</taxon>
        <taxon>Bdellovibrionia</taxon>
        <taxon>Bdellovibrionales</taxon>
        <taxon>Pseudobdellovibrionaceae</taxon>
        <taxon>Pseudobdellovibrio</taxon>
    </lineage>
</organism>
<dbReference type="KEGG" id="bex:A11Q_869"/>
<evidence type="ECO:0000313" key="2">
    <source>
        <dbReference type="EMBL" id="AGH95086.1"/>
    </source>
</evidence>
<evidence type="ECO:0000313" key="3">
    <source>
        <dbReference type="Proteomes" id="UP000012040"/>
    </source>
</evidence>
<feature type="chain" id="PRO_5004060075" description="SCP domain-containing protein" evidence="1">
    <location>
        <begin position="33"/>
        <end position="167"/>
    </location>
</feature>
<protein>
    <recommendedName>
        <fullName evidence="4">SCP domain-containing protein</fullName>
    </recommendedName>
</protein>
<gene>
    <name evidence="2" type="ORF">A11Q_869</name>
</gene>